<sequence length="191" mass="20380">MRDFEPEGEVKGLGMVIEDGSTGFGAASFSLRDMVGCTELWTFFRRKKQVQTQYRTAHSPAKVPTEPMMANASHHLLVFDDGDGGGSVEIGGSAAEGGGGGAKLLVGAPQGLQMMPDPEQSDSESGKMPHLQVLSSGTQIPGRIFGRDKTMMEMLKRSAFQHITVKFSVINPQVRSPPATIDSNIVPSTGE</sequence>
<accession>A0AAV7HAY1</accession>
<gene>
    <name evidence="1" type="ORF">IEQ34_006164</name>
</gene>
<keyword evidence="2" id="KW-1185">Reference proteome</keyword>
<dbReference type="Proteomes" id="UP000775213">
    <property type="component" value="Unassembled WGS sequence"/>
</dbReference>
<evidence type="ECO:0000313" key="1">
    <source>
        <dbReference type="EMBL" id="KAH0466061.1"/>
    </source>
</evidence>
<evidence type="ECO:0000313" key="2">
    <source>
        <dbReference type="Proteomes" id="UP000775213"/>
    </source>
</evidence>
<proteinExistence type="predicted"/>
<dbReference type="AlphaFoldDB" id="A0AAV7HAY1"/>
<reference evidence="1 2" key="1">
    <citation type="journal article" date="2021" name="Hortic Res">
        <title>Chromosome-scale assembly of the Dendrobium chrysotoxum genome enhances the understanding of orchid evolution.</title>
        <authorList>
            <person name="Zhang Y."/>
            <person name="Zhang G.Q."/>
            <person name="Zhang D."/>
            <person name="Liu X.D."/>
            <person name="Xu X.Y."/>
            <person name="Sun W.H."/>
            <person name="Yu X."/>
            <person name="Zhu X."/>
            <person name="Wang Z.W."/>
            <person name="Zhao X."/>
            <person name="Zhong W.Y."/>
            <person name="Chen H."/>
            <person name="Yin W.L."/>
            <person name="Huang T."/>
            <person name="Niu S.C."/>
            <person name="Liu Z.J."/>
        </authorList>
    </citation>
    <scope>NUCLEOTIDE SEQUENCE [LARGE SCALE GENOMIC DNA]</scope>
    <source>
        <strain evidence="1">Lindl</strain>
    </source>
</reference>
<protein>
    <submittedName>
        <fullName evidence="1">Uncharacterized protein</fullName>
    </submittedName>
</protein>
<comment type="caution">
    <text evidence="1">The sequence shown here is derived from an EMBL/GenBank/DDBJ whole genome shotgun (WGS) entry which is preliminary data.</text>
</comment>
<name>A0AAV7HAY1_DENCH</name>
<dbReference type="EMBL" id="JAGFBR010000006">
    <property type="protein sequence ID" value="KAH0466061.1"/>
    <property type="molecule type" value="Genomic_DNA"/>
</dbReference>
<organism evidence="1 2">
    <name type="scientific">Dendrobium chrysotoxum</name>
    <name type="common">Orchid</name>
    <dbReference type="NCBI Taxonomy" id="161865"/>
    <lineage>
        <taxon>Eukaryota</taxon>
        <taxon>Viridiplantae</taxon>
        <taxon>Streptophyta</taxon>
        <taxon>Embryophyta</taxon>
        <taxon>Tracheophyta</taxon>
        <taxon>Spermatophyta</taxon>
        <taxon>Magnoliopsida</taxon>
        <taxon>Liliopsida</taxon>
        <taxon>Asparagales</taxon>
        <taxon>Orchidaceae</taxon>
        <taxon>Epidendroideae</taxon>
        <taxon>Malaxideae</taxon>
        <taxon>Dendrobiinae</taxon>
        <taxon>Dendrobium</taxon>
    </lineage>
</organism>